<dbReference type="PANTHER" id="PTHR38030:SF2">
    <property type="entry name" value="PROTOPORPHYRINOGEN IX DEHYDROGENASE [QUINONE]"/>
    <property type="match status" value="1"/>
</dbReference>
<dbReference type="InterPro" id="IPR008254">
    <property type="entry name" value="Flavodoxin/NO_synth"/>
</dbReference>
<dbReference type="GO" id="GO:0010181">
    <property type="term" value="F:FMN binding"/>
    <property type="evidence" value="ECO:0007669"/>
    <property type="project" value="InterPro"/>
</dbReference>
<dbReference type="KEGG" id="fho:H9Q81_09175"/>
<proteinExistence type="predicted"/>
<dbReference type="GO" id="GO:0070819">
    <property type="term" value="F:menaquinone-dependent protoporphyrinogen oxidase activity"/>
    <property type="evidence" value="ECO:0007669"/>
    <property type="project" value="TreeGrafter"/>
</dbReference>
<dbReference type="InterPro" id="IPR029039">
    <property type="entry name" value="Flavoprotein-like_sf"/>
</dbReference>
<dbReference type="EMBL" id="CP060637">
    <property type="protein sequence ID" value="QNM15073.1"/>
    <property type="molecule type" value="Genomic_DNA"/>
</dbReference>
<evidence type="ECO:0000313" key="2">
    <source>
        <dbReference type="EMBL" id="QNM15073.1"/>
    </source>
</evidence>
<dbReference type="RefSeq" id="WP_101474614.1">
    <property type="nucleotide sequence ID" value="NZ_CP060637.1"/>
</dbReference>
<evidence type="ECO:0000259" key="1">
    <source>
        <dbReference type="Pfam" id="PF12641"/>
    </source>
</evidence>
<keyword evidence="3" id="KW-1185">Reference proteome</keyword>
<feature type="domain" description="Flavodoxin-like" evidence="1">
    <location>
        <begin position="4"/>
        <end position="163"/>
    </location>
</feature>
<gene>
    <name evidence="2" type="ORF">H9Q81_09175</name>
</gene>
<dbReference type="Proteomes" id="UP000515913">
    <property type="component" value="Chromosome"/>
</dbReference>
<dbReference type="InterPro" id="IPR052200">
    <property type="entry name" value="Protoporphyrinogen_IX_DH"/>
</dbReference>
<dbReference type="PANTHER" id="PTHR38030">
    <property type="entry name" value="PROTOPORPHYRINOGEN IX DEHYDROGENASE [MENAQUINONE]"/>
    <property type="match status" value="1"/>
</dbReference>
<dbReference type="GO" id="GO:0006783">
    <property type="term" value="P:heme biosynthetic process"/>
    <property type="evidence" value="ECO:0007669"/>
    <property type="project" value="TreeGrafter"/>
</dbReference>
<dbReference type="SUPFAM" id="SSF52218">
    <property type="entry name" value="Flavoproteins"/>
    <property type="match status" value="1"/>
</dbReference>
<dbReference type="Pfam" id="PF12641">
    <property type="entry name" value="Flavodoxin_3"/>
    <property type="match status" value="1"/>
</dbReference>
<evidence type="ECO:0000313" key="3">
    <source>
        <dbReference type="Proteomes" id="UP000515913"/>
    </source>
</evidence>
<dbReference type="AlphaFoldDB" id="A0A7G9GW91"/>
<protein>
    <submittedName>
        <fullName evidence="2">Flavodoxin</fullName>
    </submittedName>
</protein>
<dbReference type="Gene3D" id="3.40.50.360">
    <property type="match status" value="1"/>
</dbReference>
<name>A0A7G9GW91_9FUSO</name>
<organism evidence="2 3">
    <name type="scientific">Fusobacterium hominis</name>
    <dbReference type="NCBI Taxonomy" id="2764326"/>
    <lineage>
        <taxon>Bacteria</taxon>
        <taxon>Fusobacteriati</taxon>
        <taxon>Fusobacteriota</taxon>
        <taxon>Fusobacteriia</taxon>
        <taxon>Fusobacteriales</taxon>
        <taxon>Fusobacteriaceae</taxon>
        <taxon>Fusobacterium</taxon>
    </lineage>
</organism>
<reference evidence="2 3" key="1">
    <citation type="submission" date="2020-08" db="EMBL/GenBank/DDBJ databases">
        <authorList>
            <person name="Liu C."/>
            <person name="Sun Q."/>
        </authorList>
    </citation>
    <scope>NUCLEOTIDE SEQUENCE [LARGE SCALE GENOMIC DNA]</scope>
    <source>
        <strain evidence="2 3">NSJ-57</strain>
    </source>
</reference>
<accession>A0A7G9GW91</accession>
<sequence length="172" mass="19414">MKTLVVYSSLTGNTKKVVEKVFEIIREEKKLVALNSNENIDLNEYDRVIVGFWVDKGTADSRSKKFIKSVKGKEVAFIGTLGAEAGSSHGQSVNERAIKLCSENNKFIGGFLCQGKVDPKLVEKMGKFPLKLIHPLTPERLKRIEDAKSHPNEDDFKAAQDYFKKILYNEHI</sequence>